<dbReference type="RefSeq" id="WP_254083978.1">
    <property type="nucleotide sequence ID" value="NZ_JAHESE010000006.1"/>
</dbReference>
<reference evidence="1 2" key="1">
    <citation type="submission" date="2021-05" db="EMBL/GenBank/DDBJ databases">
        <title>A Polyphasic approach of four new species of the genus Ohtaekwangia: Ohtaekwangia histidinii sp. nov., Ohtaekwangia cretensis sp. nov., Ohtaekwangia indiensis sp. nov., Ohtaekwangia reichenbachii sp. nov. from diverse environment.</title>
        <authorList>
            <person name="Octaviana S."/>
        </authorList>
    </citation>
    <scope>NUCLEOTIDE SEQUENCE [LARGE SCALE GENOMIC DNA]</scope>
    <source>
        <strain evidence="1 2">PWU5</strain>
    </source>
</reference>
<evidence type="ECO:0008006" key="3">
    <source>
        <dbReference type="Google" id="ProtNLM"/>
    </source>
</evidence>
<comment type="caution">
    <text evidence="1">The sequence shown here is derived from an EMBL/GenBank/DDBJ whole genome shotgun (WGS) entry which is preliminary data.</text>
</comment>
<dbReference type="AlphaFoldDB" id="A0AAP2GP94"/>
<protein>
    <recommendedName>
        <fullName evidence="3">Lipoprotein</fullName>
    </recommendedName>
</protein>
<organism evidence="1 2">
    <name type="scientific">Dawidia cretensis</name>
    <dbReference type="NCBI Taxonomy" id="2782350"/>
    <lineage>
        <taxon>Bacteria</taxon>
        <taxon>Pseudomonadati</taxon>
        <taxon>Bacteroidota</taxon>
        <taxon>Cytophagia</taxon>
        <taxon>Cytophagales</taxon>
        <taxon>Chryseotaleaceae</taxon>
        <taxon>Dawidia</taxon>
    </lineage>
</organism>
<dbReference type="Proteomes" id="UP001319080">
    <property type="component" value="Unassembled WGS sequence"/>
</dbReference>
<evidence type="ECO:0000313" key="2">
    <source>
        <dbReference type="Proteomes" id="UP001319080"/>
    </source>
</evidence>
<keyword evidence="2" id="KW-1185">Reference proteome</keyword>
<proteinExistence type="predicted"/>
<gene>
    <name evidence="1" type="ORF">KK062_09130</name>
</gene>
<evidence type="ECO:0000313" key="1">
    <source>
        <dbReference type="EMBL" id="MBT1708386.1"/>
    </source>
</evidence>
<sequence length="144" mass="16289">MKRIFLFAFAAMVAFGCEDQAKPNACGLELTLVKMASSWTGDQSTDDDLPWQETILLWNDSSFLKRRTYADSVSEAVGRYAYVTLDNRQYVELTYTPGEDNIRASCSPTEFIEVKSSTQFENTEWQACDGPILDYKAHTSHCSE</sequence>
<dbReference type="PROSITE" id="PS51257">
    <property type="entry name" value="PROKAR_LIPOPROTEIN"/>
    <property type="match status" value="1"/>
</dbReference>
<name>A0AAP2GP94_9BACT</name>
<dbReference type="EMBL" id="JAHESE010000006">
    <property type="protein sequence ID" value="MBT1708386.1"/>
    <property type="molecule type" value="Genomic_DNA"/>
</dbReference>
<accession>A0AAP2GP94</accession>